<dbReference type="Proteomes" id="UP001233999">
    <property type="component" value="Unassembled WGS sequence"/>
</dbReference>
<evidence type="ECO:0000313" key="2">
    <source>
        <dbReference type="EMBL" id="KAJ9581918.1"/>
    </source>
</evidence>
<sequence>CALSSSAFHSASRRVSDRNEDSFSCFESCKSVVTVQRAFRRQCKRVERQRVSEENVAAATFQAQSQRNQCALETVSIVNGFIS</sequence>
<protein>
    <submittedName>
        <fullName evidence="2">Uncharacterized protein</fullName>
    </submittedName>
</protein>
<reference evidence="2" key="2">
    <citation type="submission" date="2023-05" db="EMBL/GenBank/DDBJ databases">
        <authorList>
            <person name="Fouks B."/>
        </authorList>
    </citation>
    <scope>NUCLEOTIDE SEQUENCE</scope>
    <source>
        <strain evidence="2">Stay&amp;Tobe</strain>
        <tissue evidence="2">Testes</tissue>
    </source>
</reference>
<comment type="caution">
    <text evidence="2">The sequence shown here is derived from an EMBL/GenBank/DDBJ whole genome shotgun (WGS) entry which is preliminary data.</text>
</comment>
<feature type="non-terminal residue" evidence="2">
    <location>
        <position position="83"/>
    </location>
</feature>
<proteinExistence type="predicted"/>
<dbReference type="EMBL" id="JASPKZ010007835">
    <property type="protein sequence ID" value="KAJ9581918.1"/>
    <property type="molecule type" value="Genomic_DNA"/>
</dbReference>
<evidence type="ECO:0000313" key="3">
    <source>
        <dbReference type="Proteomes" id="UP001233999"/>
    </source>
</evidence>
<dbReference type="AlphaFoldDB" id="A0AAD7ZL72"/>
<feature type="non-terminal residue" evidence="2">
    <location>
        <position position="1"/>
    </location>
</feature>
<name>A0AAD7ZL72_DIPPU</name>
<reference evidence="2" key="1">
    <citation type="journal article" date="2023" name="IScience">
        <title>Live-bearing cockroach genome reveals convergent evolutionary mechanisms linked to viviparity in insects and beyond.</title>
        <authorList>
            <person name="Fouks B."/>
            <person name="Harrison M.C."/>
            <person name="Mikhailova A.A."/>
            <person name="Marchal E."/>
            <person name="English S."/>
            <person name="Carruthers M."/>
            <person name="Jennings E.C."/>
            <person name="Chiamaka E.L."/>
            <person name="Frigard R.A."/>
            <person name="Pippel M."/>
            <person name="Attardo G.M."/>
            <person name="Benoit J.B."/>
            <person name="Bornberg-Bauer E."/>
            <person name="Tobe S.S."/>
        </authorList>
    </citation>
    <scope>NUCLEOTIDE SEQUENCE</scope>
    <source>
        <strain evidence="2">Stay&amp;Tobe</strain>
    </source>
</reference>
<organism evidence="2 3">
    <name type="scientific">Diploptera punctata</name>
    <name type="common">Pacific beetle cockroach</name>
    <dbReference type="NCBI Taxonomy" id="6984"/>
    <lineage>
        <taxon>Eukaryota</taxon>
        <taxon>Metazoa</taxon>
        <taxon>Ecdysozoa</taxon>
        <taxon>Arthropoda</taxon>
        <taxon>Hexapoda</taxon>
        <taxon>Insecta</taxon>
        <taxon>Pterygota</taxon>
        <taxon>Neoptera</taxon>
        <taxon>Polyneoptera</taxon>
        <taxon>Dictyoptera</taxon>
        <taxon>Blattodea</taxon>
        <taxon>Blaberoidea</taxon>
        <taxon>Blaberidae</taxon>
        <taxon>Diplopterinae</taxon>
        <taxon>Diploptera</taxon>
    </lineage>
</organism>
<accession>A0AAD7ZL72</accession>
<gene>
    <name evidence="2" type="ORF">L9F63_003738</name>
</gene>
<keyword evidence="3" id="KW-1185">Reference proteome</keyword>
<evidence type="ECO:0000256" key="1">
    <source>
        <dbReference type="SAM" id="MobiDB-lite"/>
    </source>
</evidence>
<feature type="region of interest" description="Disordered" evidence="1">
    <location>
        <begin position="1"/>
        <end position="20"/>
    </location>
</feature>